<dbReference type="SUPFAM" id="SSF51735">
    <property type="entry name" value="NAD(P)-binding Rossmann-fold domains"/>
    <property type="match status" value="1"/>
</dbReference>
<keyword evidence="5 7" id="KW-0560">Oxidoreductase</keyword>
<dbReference type="InterPro" id="IPR036291">
    <property type="entry name" value="NAD(P)-bd_dom_sf"/>
</dbReference>
<comment type="subunit">
    <text evidence="7">Homodimer.</text>
</comment>
<dbReference type="InterPro" id="IPR013708">
    <property type="entry name" value="Shikimate_DH-bd_N"/>
</dbReference>
<evidence type="ECO:0000313" key="10">
    <source>
        <dbReference type="EMBL" id="SPD91417.1"/>
    </source>
</evidence>
<feature type="binding site" evidence="7">
    <location>
        <position position="61"/>
    </location>
    <ligand>
        <name>shikimate</name>
        <dbReference type="ChEBI" id="CHEBI:36208"/>
    </ligand>
</feature>
<dbReference type="PANTHER" id="PTHR21089">
    <property type="entry name" value="SHIKIMATE DEHYDROGENASE"/>
    <property type="match status" value="1"/>
</dbReference>
<feature type="active site" description="Proton acceptor" evidence="7">
    <location>
        <position position="65"/>
    </location>
</feature>
<dbReference type="CDD" id="cd01065">
    <property type="entry name" value="NAD_bind_Shikimate_DH"/>
    <property type="match status" value="1"/>
</dbReference>
<accession>A0A2N9K7T5</accession>
<comment type="function">
    <text evidence="7">Involved in the biosynthesis of the chorismate, which leads to the biosynthesis of aromatic amino acids. Catalyzes the reversible NADPH linked reduction of 3-dehydroshikimate (DHSA) to yield shikimate (SA).</text>
</comment>
<feature type="binding site" evidence="7">
    <location>
        <position position="250"/>
    </location>
    <ligand>
        <name>shikimate</name>
        <dbReference type="ChEBI" id="CHEBI:36208"/>
    </ligand>
</feature>
<dbReference type="EC" id="1.1.1.25" evidence="2 7"/>
<keyword evidence="13" id="KW-1185">Reference proteome</keyword>
<evidence type="ECO:0000256" key="2">
    <source>
        <dbReference type="ARBA" id="ARBA00012962"/>
    </source>
</evidence>
<feature type="domain" description="SDH C-terminal" evidence="9">
    <location>
        <begin position="243"/>
        <end position="273"/>
    </location>
</feature>
<proteinExistence type="inferred from homology"/>
<evidence type="ECO:0000259" key="8">
    <source>
        <dbReference type="Pfam" id="PF08501"/>
    </source>
</evidence>
<dbReference type="EMBL" id="OKQU01000001">
    <property type="protein sequence ID" value="SPE06642.1"/>
    <property type="molecule type" value="Genomic_DNA"/>
</dbReference>
<evidence type="ECO:0000256" key="6">
    <source>
        <dbReference type="ARBA" id="ARBA00023141"/>
    </source>
</evidence>
<dbReference type="HAMAP" id="MF_00222">
    <property type="entry name" value="Shikimate_DH_AroE"/>
    <property type="match status" value="1"/>
</dbReference>
<dbReference type="Gene3D" id="3.40.50.10860">
    <property type="entry name" value="Leucine Dehydrogenase, chain A, domain 1"/>
    <property type="match status" value="1"/>
</dbReference>
<reference evidence="11 12" key="2">
    <citation type="submission" date="2018-02" db="EMBL/GenBank/DDBJ databases">
        <authorList>
            <person name="Cohen D.B."/>
            <person name="Kent A.D."/>
        </authorList>
    </citation>
    <scope>NUCLEOTIDE SEQUENCE [LARGE SCALE GENOMIC DNA]</scope>
    <source>
        <strain evidence="11 12">CECT 9216</strain>
    </source>
</reference>
<dbReference type="GO" id="GO:0019632">
    <property type="term" value="P:shikimate metabolic process"/>
    <property type="evidence" value="ECO:0007669"/>
    <property type="project" value="InterPro"/>
</dbReference>
<keyword evidence="6 7" id="KW-0057">Aromatic amino acid biosynthesis</keyword>
<dbReference type="EMBL" id="OKQR01000001">
    <property type="protein sequence ID" value="SPD91417.1"/>
    <property type="molecule type" value="Genomic_DNA"/>
</dbReference>
<feature type="binding site" evidence="7">
    <location>
        <begin position="14"/>
        <end position="16"/>
    </location>
    <ligand>
        <name>shikimate</name>
        <dbReference type="ChEBI" id="CHEBI:36208"/>
    </ligand>
</feature>
<evidence type="ECO:0000259" key="9">
    <source>
        <dbReference type="Pfam" id="PF18317"/>
    </source>
</evidence>
<comment type="caution">
    <text evidence="7">Lacks conserved residue(s) required for the propagation of feature annotation.</text>
</comment>
<sequence length="274" mass="30606">MTLYGLIAHPAGHSRSPQMQNKMIAEYGIDAHYHAFDILPEKLEEAIVGLKALHVGGFNVSTPFKNEIIQYLDELSPISQRLYAVNTVKSVKGRLIGTNTDGDGFWQSINSRQPKETVIVLGTGGAARSVIATAKLYGVRELIVFNRVHEDWHERKAEISYLSEGIGYLEDLADNQMLTKALKRADMLINATTVGMNDLRTLLTDLQIALLPQHALVVDMIYRNQQTTLLKSANQRGLVTLNGLPMLVNQGALSFEYWFDKPADRNLMKKAIEE</sequence>
<dbReference type="Gene3D" id="3.40.50.720">
    <property type="entry name" value="NAD(P)-binding Rossmann-like Domain"/>
    <property type="match status" value="1"/>
</dbReference>
<feature type="binding site" evidence="7">
    <location>
        <position position="220"/>
    </location>
    <ligand>
        <name>NADP(+)</name>
        <dbReference type="ChEBI" id="CHEBI:58349"/>
    </ligand>
</feature>
<reference evidence="10 13" key="1">
    <citation type="submission" date="2018-02" db="EMBL/GenBank/DDBJ databases">
        <authorList>
            <person name="Rodrigo-Torres L."/>
            <person name="Arahal R. D."/>
            <person name="Lucena T."/>
        </authorList>
    </citation>
    <scope>NUCLEOTIDE SEQUENCE [LARGE SCALE GENOMIC DNA]</scope>
    <source>
        <strain evidence="10 13">CECT 8486</strain>
    </source>
</reference>
<dbReference type="UniPathway" id="UPA00053">
    <property type="reaction ID" value="UER00087"/>
</dbReference>
<evidence type="ECO:0000313" key="11">
    <source>
        <dbReference type="EMBL" id="SPE06642.1"/>
    </source>
</evidence>
<evidence type="ECO:0000256" key="7">
    <source>
        <dbReference type="HAMAP-Rule" id="MF_00222"/>
    </source>
</evidence>
<evidence type="ECO:0000256" key="3">
    <source>
        <dbReference type="ARBA" id="ARBA00022605"/>
    </source>
</evidence>
<evidence type="ECO:0000313" key="12">
    <source>
        <dbReference type="Proteomes" id="UP000237923"/>
    </source>
</evidence>
<feature type="domain" description="Shikimate dehydrogenase substrate binding N-terminal" evidence="8">
    <location>
        <begin position="6"/>
        <end position="88"/>
    </location>
</feature>
<feature type="binding site" evidence="7">
    <location>
        <position position="101"/>
    </location>
    <ligand>
        <name>shikimate</name>
        <dbReference type="ChEBI" id="CHEBI:36208"/>
    </ligand>
</feature>
<protein>
    <recommendedName>
        <fullName evidence="2 7">Shikimate dehydrogenase (NADP(+))</fullName>
        <shortName evidence="7">SDH</shortName>
        <ecNumber evidence="2 7">1.1.1.25</ecNumber>
    </recommendedName>
</protein>
<dbReference type="PANTHER" id="PTHR21089:SF1">
    <property type="entry name" value="BIFUNCTIONAL 3-DEHYDROQUINATE DEHYDRATASE_SHIKIMATE DEHYDROGENASE, CHLOROPLASTIC"/>
    <property type="match status" value="1"/>
</dbReference>
<comment type="pathway">
    <text evidence="1 7">Metabolic intermediate biosynthesis; chorismate biosynthesis; chorismate from D-erythrose 4-phosphate and phosphoenolpyruvate: step 4/7.</text>
</comment>
<dbReference type="InterPro" id="IPR041121">
    <property type="entry name" value="SDH_C"/>
</dbReference>
<dbReference type="SUPFAM" id="SSF53223">
    <property type="entry name" value="Aminoacid dehydrogenase-like, N-terminal domain"/>
    <property type="match status" value="1"/>
</dbReference>
<gene>
    <name evidence="11" type="primary">ydiB</name>
    <name evidence="7" type="synonym">aroE</name>
    <name evidence="10" type="ORF">LES8486_00397</name>
    <name evidence="11" type="ORF">LES9216_00544</name>
</gene>
<dbReference type="GO" id="GO:0009423">
    <property type="term" value="P:chorismate biosynthetic process"/>
    <property type="evidence" value="ECO:0007669"/>
    <property type="project" value="UniProtKB-UniRule"/>
</dbReference>
<dbReference type="Proteomes" id="UP000237923">
    <property type="component" value="Unassembled WGS sequence"/>
</dbReference>
<dbReference type="InterPro" id="IPR046346">
    <property type="entry name" value="Aminoacid_DH-like_N_sf"/>
</dbReference>
<dbReference type="GO" id="GO:0050661">
    <property type="term" value="F:NADP binding"/>
    <property type="evidence" value="ECO:0007669"/>
    <property type="project" value="InterPro"/>
</dbReference>
<dbReference type="InterPro" id="IPR022893">
    <property type="entry name" value="Shikimate_DH_fam"/>
</dbReference>
<comment type="catalytic activity">
    <reaction evidence="7">
        <text>shikimate + NADP(+) = 3-dehydroshikimate + NADPH + H(+)</text>
        <dbReference type="Rhea" id="RHEA:17737"/>
        <dbReference type="ChEBI" id="CHEBI:15378"/>
        <dbReference type="ChEBI" id="CHEBI:16630"/>
        <dbReference type="ChEBI" id="CHEBI:36208"/>
        <dbReference type="ChEBI" id="CHEBI:57783"/>
        <dbReference type="ChEBI" id="CHEBI:58349"/>
        <dbReference type="EC" id="1.1.1.25"/>
    </reaction>
</comment>
<dbReference type="GeneID" id="99674254"/>
<keyword evidence="4 7" id="KW-0521">NADP</keyword>
<dbReference type="AlphaFoldDB" id="A0A2N9K7T5"/>
<feature type="binding site" evidence="7">
    <location>
        <position position="86"/>
    </location>
    <ligand>
        <name>shikimate</name>
        <dbReference type="ChEBI" id="CHEBI:36208"/>
    </ligand>
</feature>
<dbReference type="KEGG" id="lsu:A6B45_05560"/>
<dbReference type="InterPro" id="IPR011342">
    <property type="entry name" value="Shikimate_DH"/>
</dbReference>
<dbReference type="GO" id="GO:0004764">
    <property type="term" value="F:shikimate 3-dehydrogenase (NADP+) activity"/>
    <property type="evidence" value="ECO:0007669"/>
    <property type="project" value="UniProtKB-UniRule"/>
</dbReference>
<feature type="binding site" evidence="7">
    <location>
        <position position="243"/>
    </location>
    <ligand>
        <name>NADP(+)</name>
        <dbReference type="ChEBI" id="CHEBI:58349"/>
    </ligand>
</feature>
<organism evidence="11 12">
    <name type="scientific">Leuconostoc suionicum</name>
    <dbReference type="NCBI Taxonomy" id="1511761"/>
    <lineage>
        <taxon>Bacteria</taxon>
        <taxon>Bacillati</taxon>
        <taxon>Bacillota</taxon>
        <taxon>Bacilli</taxon>
        <taxon>Lactobacillales</taxon>
        <taxon>Lactobacillaceae</taxon>
        <taxon>Leuconostoc</taxon>
    </lineage>
</organism>
<dbReference type="GO" id="GO:0008652">
    <property type="term" value="P:amino acid biosynthetic process"/>
    <property type="evidence" value="ECO:0007669"/>
    <property type="project" value="UniProtKB-KW"/>
</dbReference>
<feature type="binding site" evidence="7">
    <location>
        <position position="222"/>
    </location>
    <ligand>
        <name>shikimate</name>
        <dbReference type="ChEBI" id="CHEBI:36208"/>
    </ligand>
</feature>
<evidence type="ECO:0000256" key="4">
    <source>
        <dbReference type="ARBA" id="ARBA00022857"/>
    </source>
</evidence>
<evidence type="ECO:0000313" key="13">
    <source>
        <dbReference type="Proteomes" id="UP000239237"/>
    </source>
</evidence>
<dbReference type="Pfam" id="PF08501">
    <property type="entry name" value="Shikimate_dh_N"/>
    <property type="match status" value="1"/>
</dbReference>
<dbReference type="RefSeq" id="WP_072613731.1">
    <property type="nucleotide sequence ID" value="NZ_AP017935.1"/>
</dbReference>
<comment type="similarity">
    <text evidence="7">Belongs to the shikimate dehydrogenase family.</text>
</comment>
<name>A0A2N9K7T5_9LACO</name>
<dbReference type="GO" id="GO:0009073">
    <property type="term" value="P:aromatic amino acid family biosynthetic process"/>
    <property type="evidence" value="ECO:0007669"/>
    <property type="project" value="UniProtKB-KW"/>
</dbReference>
<dbReference type="Proteomes" id="UP000239237">
    <property type="component" value="Unassembled WGS sequence"/>
</dbReference>
<keyword evidence="3 7" id="KW-0028">Amino-acid biosynthesis</keyword>
<evidence type="ECO:0000256" key="1">
    <source>
        <dbReference type="ARBA" id="ARBA00004871"/>
    </source>
</evidence>
<evidence type="ECO:0000256" key="5">
    <source>
        <dbReference type="ARBA" id="ARBA00023002"/>
    </source>
</evidence>
<dbReference type="NCBIfam" id="TIGR00507">
    <property type="entry name" value="aroE"/>
    <property type="match status" value="1"/>
</dbReference>
<dbReference type="Pfam" id="PF18317">
    <property type="entry name" value="SDH_C"/>
    <property type="match status" value="1"/>
</dbReference>
<dbReference type="GO" id="GO:0005829">
    <property type="term" value="C:cytosol"/>
    <property type="evidence" value="ECO:0007669"/>
    <property type="project" value="TreeGrafter"/>
</dbReference>